<dbReference type="EMBL" id="FAXA01000248">
    <property type="protein sequence ID" value="CUV05247.1"/>
    <property type="molecule type" value="Genomic_DNA"/>
</dbReference>
<dbReference type="AlphaFoldDB" id="A0A160VE05"/>
<proteinExistence type="predicted"/>
<name>A0A160VE05_9ZZZZ</name>
<gene>
    <name evidence="1" type="ORF">MGWOODY_Clf2709</name>
</gene>
<sequence>MIGKYEDIATPSDISIGNKIIAIAAMNMLETVDHSLRRIFCPLKRNWPIYVV</sequence>
<accession>A0A160VE05</accession>
<reference evidence="1" key="1">
    <citation type="submission" date="2015-10" db="EMBL/GenBank/DDBJ databases">
        <authorList>
            <person name="Gilbert D.G."/>
        </authorList>
    </citation>
    <scope>NUCLEOTIDE SEQUENCE</scope>
</reference>
<evidence type="ECO:0000313" key="1">
    <source>
        <dbReference type="EMBL" id="CUV05247.1"/>
    </source>
</evidence>
<protein>
    <submittedName>
        <fullName evidence="1">Uncharacterized protein</fullName>
    </submittedName>
</protein>
<organism evidence="1">
    <name type="scientific">hydrothermal vent metagenome</name>
    <dbReference type="NCBI Taxonomy" id="652676"/>
    <lineage>
        <taxon>unclassified sequences</taxon>
        <taxon>metagenomes</taxon>
        <taxon>ecological metagenomes</taxon>
    </lineage>
</organism>